<dbReference type="SUPFAM" id="SSF54001">
    <property type="entry name" value="Cysteine proteinases"/>
    <property type="match status" value="1"/>
</dbReference>
<accession>A0A141VTP3</accession>
<dbReference type="InterPro" id="IPR007921">
    <property type="entry name" value="CHAP_dom"/>
</dbReference>
<feature type="compositionally biased region" description="Low complexity" evidence="2">
    <location>
        <begin position="158"/>
        <end position="167"/>
    </location>
</feature>
<evidence type="ECO:0000313" key="5">
    <source>
        <dbReference type="Proteomes" id="UP000202699"/>
    </source>
</evidence>
<dbReference type="OrthoDB" id="978at10239"/>
<dbReference type="GO" id="GO:0004040">
    <property type="term" value="F:amidase activity"/>
    <property type="evidence" value="ECO:0007669"/>
    <property type="project" value="InterPro"/>
</dbReference>
<dbReference type="Pfam" id="PF05257">
    <property type="entry name" value="CHAP"/>
    <property type="match status" value="1"/>
</dbReference>
<keyword evidence="1" id="KW-0929">Antimicrobial</keyword>
<organism evidence="4 5">
    <name type="scientific">Staphylococcus phage CNPx</name>
    <dbReference type="NCBI Taxonomy" id="1792269"/>
    <lineage>
        <taxon>Viruses</taxon>
        <taxon>Duplodnaviria</taxon>
        <taxon>Heunggongvirae</taxon>
        <taxon>Uroviricota</taxon>
        <taxon>Caudoviricetes</taxon>
        <taxon>Rockefellervirus</taxon>
        <taxon>Rockefellervirus CNPx</taxon>
    </lineage>
</organism>
<dbReference type="Pfam" id="PF01832">
    <property type="entry name" value="Glucosaminidase"/>
    <property type="match status" value="1"/>
</dbReference>
<evidence type="ECO:0000259" key="3">
    <source>
        <dbReference type="PROSITE" id="PS50911"/>
    </source>
</evidence>
<dbReference type="GeneID" id="29122889"/>
<feature type="region of interest" description="Disordered" evidence="2">
    <location>
        <begin position="149"/>
        <end position="181"/>
    </location>
</feature>
<sequence length="636" mass="72918">MGLPSPKRRKPTASEVAAWAKRMIGRRVDVDGYYGAQCWDLPNYIFNRYWHFKTTGNAIAMAWYRYPKGFKFYRNTRNFVPKPGDMAVWGKGSFNNGVGHTAVVIGPSTKSYFTSVDQNWIGANSYTGSPGAKIKHSYNGISGFVRPPYHAETKKPSKPSSTPSKPSNDNTPKNTKEQTKPITKEITKVSYTSFAYDLDDDLEYIYHYMVEGQKLIGKVKGIYIKESTHMRSVEELYLQRNKYVNEDEYPHVYIDRERVWTPRPDSEEAPEHPGWLVMEVCGGQTDSKRQFMLNQIRALIYGVWLLSWSKVKLSESSIKADPNIWRSMKDLINYDLIKNGIPDESKYKEVEKKIIGLYLKRDKLLTETITTTTTKTTIKIKPKTSVDNPEQNDKPTDKKSKTTNRTSNKPRVVVEKSKYTFQQALNAQMAHGMPQKSYSWGWGNASRSQTSKYMNPNTIWNSSVQRYQMLDLGKYQGIPVSKLNKILKGKGTLSGQGKAFADGCKKYNVNEIYLIAHAFLESGYGRSNFASGRYGIYNYFGIAAYDNNPNASIAYARRQGWTSPRNGIIGGAKFVRKQFFNQGKNTLYRMRWNPKNPGRMQYATAIEWCNFQATTINSLYKKVGLKGMYYIRDKYR</sequence>
<dbReference type="Proteomes" id="UP000202699">
    <property type="component" value="Segment"/>
</dbReference>
<dbReference type="SMART" id="SM00047">
    <property type="entry name" value="LYZ2"/>
    <property type="match status" value="1"/>
</dbReference>
<evidence type="ECO:0000256" key="1">
    <source>
        <dbReference type="ARBA" id="ARBA00022529"/>
    </source>
</evidence>
<name>A0A141VTP3_9CAUD</name>
<feature type="domain" description="Peptidase C51" evidence="3">
    <location>
        <begin position="13"/>
        <end position="146"/>
    </location>
</feature>
<dbReference type="EMBL" id="KU598975">
    <property type="protein sequence ID" value="AMM44586.1"/>
    <property type="molecule type" value="Genomic_DNA"/>
</dbReference>
<dbReference type="GO" id="GO:0001897">
    <property type="term" value="P:symbiont-mediated cytolysis of host cell"/>
    <property type="evidence" value="ECO:0007669"/>
    <property type="project" value="UniProtKB-ARBA"/>
</dbReference>
<proteinExistence type="predicted"/>
<feature type="compositionally biased region" description="Basic and acidic residues" evidence="2">
    <location>
        <begin position="391"/>
        <end position="400"/>
    </location>
</feature>
<protein>
    <submittedName>
        <fullName evidence="4">Bifunctional autolysin Atl/N-acetylmuramoyl-L-alanine amidase/endo-beta-N-acetylglucosaminidase</fullName>
    </submittedName>
</protein>
<evidence type="ECO:0000313" key="4">
    <source>
        <dbReference type="EMBL" id="AMM44586.1"/>
    </source>
</evidence>
<evidence type="ECO:0000256" key="2">
    <source>
        <dbReference type="SAM" id="MobiDB-lite"/>
    </source>
</evidence>
<dbReference type="InterPro" id="IPR002901">
    <property type="entry name" value="MGlyc_endo_b_GlcNAc-like_dom"/>
</dbReference>
<reference evidence="4" key="1">
    <citation type="submission" date="2016-01" db="EMBL/GenBank/DDBJ databases">
        <title>A eukaryotic-like serine/threonine kinase protects bacteria against viruses.</title>
        <authorList>
            <person name="Depardieu F."/>
            <person name="Didier J.-P."/>
            <person name="Bernheim A."/>
            <person name="Sherlock A."/>
            <person name="Molina H."/>
            <person name="Duclos B."/>
            <person name="Bikard D."/>
        </authorList>
    </citation>
    <scope>NUCLEOTIDE SEQUENCE [LARGE SCALE GENOMIC DNA]</scope>
</reference>
<feature type="region of interest" description="Disordered" evidence="2">
    <location>
        <begin position="380"/>
        <end position="411"/>
    </location>
</feature>
<dbReference type="KEGG" id="vg:29122889"/>
<dbReference type="Gene3D" id="1.10.530.10">
    <property type="match status" value="1"/>
</dbReference>
<keyword evidence="5" id="KW-1185">Reference proteome</keyword>
<dbReference type="RefSeq" id="YP_009302042.1">
    <property type="nucleotide sequence ID" value="NC_031241.1"/>
</dbReference>
<dbReference type="PROSITE" id="PS50911">
    <property type="entry name" value="CHAP"/>
    <property type="match status" value="1"/>
</dbReference>
<dbReference type="InterPro" id="IPR038765">
    <property type="entry name" value="Papain-like_cys_pep_sf"/>
</dbReference>
<dbReference type="Gene3D" id="3.90.1720.10">
    <property type="entry name" value="endopeptidase domain like (from Nostoc punctiforme)"/>
    <property type="match status" value="1"/>
</dbReference>